<evidence type="ECO:0000259" key="11">
    <source>
        <dbReference type="PROSITE" id="PS50862"/>
    </source>
</evidence>
<keyword evidence="5 10" id="KW-0547">Nucleotide-binding</keyword>
<dbReference type="InterPro" id="IPR033730">
    <property type="entry name" value="ProRS_core_prok"/>
</dbReference>
<dbReference type="CDD" id="cd00861">
    <property type="entry name" value="ProRS_anticodon_short"/>
    <property type="match status" value="1"/>
</dbReference>
<sequence>MKQLKKVRLSKAFLKTYKEAPKEAEIISHQLMLRASMIKQLTRGVYSYLPLGYKVLRKIENIVREEMNRANAQEIHMPVLQPASLWEESGRWFAYGPELMRLKDRNEREFALGPTHEEVVTDIVRNMVSSYKDLPFNLYQIQTKFRDEMRPRFGLMRGREFLMKDAYSFHIDQKSLDEEYLNMKSAYERVFIRCGLDFRAVEADSGSIGGDSSHEFMVLADSGEDDILYSDVSGYAANIEKASSIIELVESTEEKKEKELVETPDAKTIEGLAEFLNIPKEKTVKAVLMKEVLPDRQNFILGLIRGDLDINPIKLKNAMGASMELEMMTEEDCEKLGITTGYVGSFEKNDKLKVIMDETVKYMRNFVVGGNKKGYHYINVNLEDLAYDFVADIREARAGDGSPDGKGTLKVARGIEVGHIFKLGDKYSKALNATVLDENGKQQIIAMGCYGIGISRVMAAAIEQNHDEFGIIWPKNIAPYLVDVIIANIKDEAQFSLGEKLYKELCDNGIETVLDDRNERAGFKFKDADLIGIPLKIVVGKGAAEGKVEIKDRRTGESREVKAEEVTDFVRRFIEE</sequence>
<dbReference type="GO" id="GO:0002161">
    <property type="term" value="F:aminoacyl-tRNA deacylase activity"/>
    <property type="evidence" value="ECO:0007669"/>
    <property type="project" value="InterPro"/>
</dbReference>
<evidence type="ECO:0000256" key="9">
    <source>
        <dbReference type="ARBA" id="ARBA00047671"/>
    </source>
</evidence>
<evidence type="ECO:0000256" key="6">
    <source>
        <dbReference type="ARBA" id="ARBA00022840"/>
    </source>
</evidence>
<evidence type="ECO:0000256" key="8">
    <source>
        <dbReference type="ARBA" id="ARBA00023146"/>
    </source>
</evidence>
<reference evidence="12 13" key="1">
    <citation type="submission" date="2009-10" db="EMBL/GenBank/DDBJ databases">
        <authorList>
            <person name="Harkins D.M."/>
            <person name="Madupu R."/>
            <person name="Durkin A.S."/>
            <person name="Torralba M."/>
            <person name="Methe B."/>
            <person name="Sutton G.G."/>
            <person name="Strausberg R.L."/>
            <person name="Nelson K.E."/>
        </authorList>
    </citation>
    <scope>NUCLEOTIDE SEQUENCE [LARGE SCALE GENOMIC DNA]</scope>
    <source>
        <strain evidence="12 13">F0264</strain>
    </source>
</reference>
<dbReference type="InterPro" id="IPR007214">
    <property type="entry name" value="YbaK/aa-tRNA-synth-assoc-dom"/>
</dbReference>
<feature type="domain" description="Aminoacyl-transfer RNA synthetases class-II family profile" evidence="11">
    <location>
        <begin position="39"/>
        <end position="474"/>
    </location>
</feature>
<evidence type="ECO:0000256" key="2">
    <source>
        <dbReference type="ARBA" id="ARBA00011738"/>
    </source>
</evidence>
<dbReference type="eggNOG" id="COG0442">
    <property type="taxonomic scope" value="Bacteria"/>
</dbReference>
<comment type="catalytic activity">
    <reaction evidence="9 10">
        <text>tRNA(Pro) + L-proline + ATP = L-prolyl-tRNA(Pro) + AMP + diphosphate</text>
        <dbReference type="Rhea" id="RHEA:14305"/>
        <dbReference type="Rhea" id="RHEA-COMP:9700"/>
        <dbReference type="Rhea" id="RHEA-COMP:9702"/>
        <dbReference type="ChEBI" id="CHEBI:30616"/>
        <dbReference type="ChEBI" id="CHEBI:33019"/>
        <dbReference type="ChEBI" id="CHEBI:60039"/>
        <dbReference type="ChEBI" id="CHEBI:78442"/>
        <dbReference type="ChEBI" id="CHEBI:78532"/>
        <dbReference type="ChEBI" id="CHEBI:456215"/>
        <dbReference type="EC" id="6.1.1.15"/>
    </reaction>
</comment>
<dbReference type="InterPro" id="IPR004500">
    <property type="entry name" value="Pro-tRNA-synth_IIa_bac-type"/>
</dbReference>
<evidence type="ECO:0000256" key="5">
    <source>
        <dbReference type="ARBA" id="ARBA00022741"/>
    </source>
</evidence>
<accession>D0GJ37</accession>
<dbReference type="EC" id="6.1.1.15" evidence="10"/>
<dbReference type="Gene3D" id="3.40.50.800">
    <property type="entry name" value="Anticodon-binding domain"/>
    <property type="match status" value="1"/>
</dbReference>
<dbReference type="Pfam" id="PF04073">
    <property type="entry name" value="tRNA_edit"/>
    <property type="match status" value="1"/>
</dbReference>
<comment type="function">
    <text evidence="10">Catalyzes the attachment of proline to tRNA(Pro) in a two-step reaction: proline is first activated by ATP to form Pro-AMP and then transferred to the acceptor end of tRNA(Pro). As ProRS can inadvertently accommodate and process non-cognate amino acids such as alanine and cysteine, to avoid such errors it has two additional distinct editing activities against alanine. One activity is designated as 'pretransfer' editing and involves the tRNA(Pro)-independent hydrolysis of activated Ala-AMP. The other activity is designated 'posttransfer' editing and involves deacylation of mischarged Ala-tRNA(Pro). The misacylated Cys-tRNA(Pro) is not edited by ProRS.</text>
</comment>
<dbReference type="Pfam" id="PF03129">
    <property type="entry name" value="HGTP_anticodon"/>
    <property type="match status" value="1"/>
</dbReference>
<comment type="similarity">
    <text evidence="10">Belongs to the class-II aminoacyl-tRNA synthetase family. ProS type 1 subfamily.</text>
</comment>
<keyword evidence="8 10" id="KW-0030">Aminoacyl-tRNA synthetase</keyword>
<gene>
    <name evidence="10 12" type="primary">proS</name>
    <name evidence="12" type="ORF">HMPREF0554_0380</name>
</gene>
<dbReference type="FunFam" id="3.40.50.800:FF:000011">
    <property type="entry name" value="Proline--tRNA ligase"/>
    <property type="match status" value="1"/>
</dbReference>
<dbReference type="SUPFAM" id="SSF55826">
    <property type="entry name" value="YbaK/ProRS associated domain"/>
    <property type="match status" value="1"/>
</dbReference>
<dbReference type="HAMAP" id="MF_01569">
    <property type="entry name" value="Pro_tRNA_synth_type1"/>
    <property type="match status" value="1"/>
</dbReference>
<dbReference type="AlphaFoldDB" id="D0GJ37"/>
<evidence type="ECO:0000256" key="7">
    <source>
        <dbReference type="ARBA" id="ARBA00022917"/>
    </source>
</evidence>
<dbReference type="InterPro" id="IPR045864">
    <property type="entry name" value="aa-tRNA-synth_II/BPL/LPL"/>
</dbReference>
<dbReference type="GO" id="GO:0005829">
    <property type="term" value="C:cytosol"/>
    <property type="evidence" value="ECO:0007669"/>
    <property type="project" value="TreeGrafter"/>
</dbReference>
<dbReference type="PANTHER" id="PTHR42753">
    <property type="entry name" value="MITOCHONDRIAL RIBOSOME PROTEIN L39/PROLYL-TRNA LIGASE FAMILY MEMBER"/>
    <property type="match status" value="1"/>
</dbReference>
<dbReference type="InterPro" id="IPR023717">
    <property type="entry name" value="Pro-tRNA-Synthase_IIa_type1"/>
</dbReference>
<dbReference type="CDD" id="cd00779">
    <property type="entry name" value="ProRS_core_prok"/>
    <property type="match status" value="1"/>
</dbReference>
<evidence type="ECO:0000313" key="13">
    <source>
        <dbReference type="Proteomes" id="UP000004226"/>
    </source>
</evidence>
<dbReference type="SUPFAM" id="SSF52954">
    <property type="entry name" value="Class II aaRS ABD-related"/>
    <property type="match status" value="1"/>
</dbReference>
<dbReference type="InterPro" id="IPR004154">
    <property type="entry name" value="Anticodon-bd"/>
</dbReference>
<dbReference type="PANTHER" id="PTHR42753:SF2">
    <property type="entry name" value="PROLINE--TRNA LIGASE"/>
    <property type="match status" value="1"/>
</dbReference>
<dbReference type="InterPro" id="IPR050062">
    <property type="entry name" value="Pro-tRNA_synthetase"/>
</dbReference>
<dbReference type="Proteomes" id="UP000004226">
    <property type="component" value="Unassembled WGS sequence"/>
</dbReference>
<proteinExistence type="inferred from homology"/>
<dbReference type="PIRSF" id="PIRSF001535">
    <property type="entry name" value="ProRS_1"/>
    <property type="match status" value="1"/>
</dbReference>
<keyword evidence="4 10" id="KW-0436">Ligase</keyword>
<evidence type="ECO:0000256" key="4">
    <source>
        <dbReference type="ARBA" id="ARBA00022598"/>
    </source>
</evidence>
<dbReference type="NCBIfam" id="NF006625">
    <property type="entry name" value="PRK09194.1"/>
    <property type="match status" value="1"/>
</dbReference>
<comment type="subcellular location">
    <subcellularLocation>
        <location evidence="1 10">Cytoplasm</location>
    </subcellularLocation>
</comment>
<dbReference type="PRINTS" id="PR01046">
    <property type="entry name" value="TRNASYNTHPRO"/>
</dbReference>
<keyword evidence="7 10" id="KW-0648">Protein biosynthesis</keyword>
<organism evidence="12 13">
    <name type="scientific">Pseudoleptotrichia goodfellowii F0264</name>
    <dbReference type="NCBI Taxonomy" id="596323"/>
    <lineage>
        <taxon>Bacteria</taxon>
        <taxon>Fusobacteriati</taxon>
        <taxon>Fusobacteriota</taxon>
        <taxon>Fusobacteriia</taxon>
        <taxon>Fusobacteriales</taxon>
        <taxon>Leptotrichiaceae</taxon>
        <taxon>Pseudoleptotrichia</taxon>
    </lineage>
</organism>
<comment type="subunit">
    <text evidence="2 10">Homodimer.</text>
</comment>
<dbReference type="GO" id="GO:0006433">
    <property type="term" value="P:prolyl-tRNA aminoacylation"/>
    <property type="evidence" value="ECO:0007669"/>
    <property type="project" value="UniProtKB-UniRule"/>
</dbReference>
<protein>
    <recommendedName>
        <fullName evidence="10">Proline--tRNA ligase</fullName>
        <ecNumber evidence="10">6.1.1.15</ecNumber>
    </recommendedName>
    <alternativeName>
        <fullName evidence="10">Prolyl-tRNA synthetase</fullName>
        <shortName evidence="10">ProRS</shortName>
    </alternativeName>
</protein>
<dbReference type="Gene3D" id="3.30.930.10">
    <property type="entry name" value="Bira Bifunctional Protein, Domain 2"/>
    <property type="match status" value="2"/>
</dbReference>
<name>D0GJ37_9FUSO</name>
<dbReference type="InterPro" id="IPR006195">
    <property type="entry name" value="aa-tRNA-synth_II"/>
</dbReference>
<dbReference type="CDD" id="cd04334">
    <property type="entry name" value="ProRS-INS"/>
    <property type="match status" value="1"/>
</dbReference>
<dbReference type="InterPro" id="IPR002316">
    <property type="entry name" value="Pro-tRNA-ligase_IIa"/>
</dbReference>
<dbReference type="FunFam" id="3.30.930.10:FF:000062">
    <property type="entry name" value="Proline--tRNA ligase"/>
    <property type="match status" value="1"/>
</dbReference>
<evidence type="ECO:0000313" key="12">
    <source>
        <dbReference type="EMBL" id="EEY35887.1"/>
    </source>
</evidence>
<dbReference type="InterPro" id="IPR002314">
    <property type="entry name" value="aa-tRNA-synt_IIb"/>
</dbReference>
<dbReference type="FunFam" id="3.30.930.10:FF:000043">
    <property type="entry name" value="Proline--tRNA ligase"/>
    <property type="match status" value="1"/>
</dbReference>
<dbReference type="InterPro" id="IPR044140">
    <property type="entry name" value="ProRS_anticodon_short"/>
</dbReference>
<keyword evidence="13" id="KW-1185">Reference proteome</keyword>
<keyword evidence="3 10" id="KW-0963">Cytoplasm</keyword>
<comment type="domain">
    <text evidence="10">Consists of three domains: the N-terminal catalytic domain, the editing domain and the C-terminal anticodon-binding domain.</text>
</comment>
<dbReference type="GO" id="GO:0005524">
    <property type="term" value="F:ATP binding"/>
    <property type="evidence" value="ECO:0007669"/>
    <property type="project" value="UniProtKB-UniRule"/>
</dbReference>
<keyword evidence="6 10" id="KW-0067">ATP-binding</keyword>
<dbReference type="InterPro" id="IPR036621">
    <property type="entry name" value="Anticodon-bd_dom_sf"/>
</dbReference>
<evidence type="ECO:0000256" key="3">
    <source>
        <dbReference type="ARBA" id="ARBA00022490"/>
    </source>
</evidence>
<comment type="caution">
    <text evidence="12">The sequence shown here is derived from an EMBL/GenBank/DDBJ whole genome shotgun (WGS) entry which is preliminary data.</text>
</comment>
<evidence type="ECO:0000256" key="10">
    <source>
        <dbReference type="HAMAP-Rule" id="MF_01569"/>
    </source>
</evidence>
<dbReference type="GO" id="GO:0004827">
    <property type="term" value="F:proline-tRNA ligase activity"/>
    <property type="evidence" value="ECO:0007669"/>
    <property type="project" value="UniProtKB-UniRule"/>
</dbReference>
<dbReference type="InterPro" id="IPR036754">
    <property type="entry name" value="YbaK/aa-tRNA-synt-asso_dom_sf"/>
</dbReference>
<dbReference type="Pfam" id="PF00587">
    <property type="entry name" value="tRNA-synt_2b"/>
    <property type="match status" value="1"/>
</dbReference>
<dbReference type="NCBIfam" id="TIGR00409">
    <property type="entry name" value="proS_fam_II"/>
    <property type="match status" value="1"/>
</dbReference>
<dbReference type="PROSITE" id="PS50862">
    <property type="entry name" value="AA_TRNA_LIGASE_II"/>
    <property type="match status" value="1"/>
</dbReference>
<dbReference type="EMBL" id="ADAD01000034">
    <property type="protein sequence ID" value="EEY35887.1"/>
    <property type="molecule type" value="Genomic_DNA"/>
</dbReference>
<evidence type="ECO:0000256" key="1">
    <source>
        <dbReference type="ARBA" id="ARBA00004496"/>
    </source>
</evidence>
<dbReference type="SUPFAM" id="SSF55681">
    <property type="entry name" value="Class II aaRS and biotin synthetases"/>
    <property type="match status" value="1"/>
</dbReference>